<dbReference type="Proteomes" id="UP000238479">
    <property type="component" value="Chromosome 7"/>
</dbReference>
<reference evidence="3 4" key="1">
    <citation type="journal article" date="2018" name="Nat. Genet.">
        <title>The Rosa genome provides new insights in the design of modern roses.</title>
        <authorList>
            <person name="Bendahmane M."/>
        </authorList>
    </citation>
    <scope>NUCLEOTIDE SEQUENCE [LARGE SCALE GENOMIC DNA]</scope>
    <source>
        <strain evidence="4">cv. Old Blush</strain>
    </source>
</reference>
<sequence>MDLLVLKMLLSVVASISLQIHSDCLLQIVRTCYNIYLGSKNILNKTKGERSVLSLFRFHLHCPVRMLRKWRQRTMSNWLRSSRVLLFLRS</sequence>
<dbReference type="InterPro" id="IPR032629">
    <property type="entry name" value="DCB_dom"/>
</dbReference>
<evidence type="ECO:0000313" key="3">
    <source>
        <dbReference type="EMBL" id="PRQ21718.1"/>
    </source>
</evidence>
<evidence type="ECO:0000313" key="4">
    <source>
        <dbReference type="Proteomes" id="UP000238479"/>
    </source>
</evidence>
<evidence type="ECO:0000259" key="2">
    <source>
        <dbReference type="Pfam" id="PF16213"/>
    </source>
</evidence>
<name>A0A2P6PIG9_ROSCH</name>
<organism evidence="3 4">
    <name type="scientific">Rosa chinensis</name>
    <name type="common">China rose</name>
    <dbReference type="NCBI Taxonomy" id="74649"/>
    <lineage>
        <taxon>Eukaryota</taxon>
        <taxon>Viridiplantae</taxon>
        <taxon>Streptophyta</taxon>
        <taxon>Embryophyta</taxon>
        <taxon>Tracheophyta</taxon>
        <taxon>Spermatophyta</taxon>
        <taxon>Magnoliopsida</taxon>
        <taxon>eudicotyledons</taxon>
        <taxon>Gunneridae</taxon>
        <taxon>Pentapetalae</taxon>
        <taxon>rosids</taxon>
        <taxon>fabids</taxon>
        <taxon>Rosales</taxon>
        <taxon>Rosaceae</taxon>
        <taxon>Rosoideae</taxon>
        <taxon>Rosoideae incertae sedis</taxon>
        <taxon>Rosa</taxon>
    </lineage>
</organism>
<dbReference type="EMBL" id="PDCK01000045">
    <property type="protein sequence ID" value="PRQ21718.1"/>
    <property type="molecule type" value="Genomic_DNA"/>
</dbReference>
<evidence type="ECO:0000256" key="1">
    <source>
        <dbReference type="SAM" id="SignalP"/>
    </source>
</evidence>
<dbReference type="Gramene" id="PRQ21718">
    <property type="protein sequence ID" value="PRQ21718"/>
    <property type="gene ID" value="RchiOBHm_Chr7g0242311"/>
</dbReference>
<protein>
    <submittedName>
        <fullName evidence="3">Putative mon2, dimerization and cyclophilin-binding domain-containing protein</fullName>
    </submittedName>
</protein>
<feature type="signal peptide" evidence="1">
    <location>
        <begin position="1"/>
        <end position="15"/>
    </location>
</feature>
<feature type="chain" id="PRO_5015187703" evidence="1">
    <location>
        <begin position="16"/>
        <end position="90"/>
    </location>
</feature>
<keyword evidence="1" id="KW-0732">Signal</keyword>
<proteinExistence type="predicted"/>
<feature type="domain" description="Mon2/Sec7/BIG1-like dimerisation and cyclophilin-binding" evidence="2">
    <location>
        <begin position="2"/>
        <end position="46"/>
    </location>
</feature>
<gene>
    <name evidence="3" type="ORF">RchiOBHm_Chr7g0242311</name>
</gene>
<dbReference type="Pfam" id="PF16213">
    <property type="entry name" value="DCB"/>
    <property type="match status" value="1"/>
</dbReference>
<dbReference type="AlphaFoldDB" id="A0A2P6PIG9"/>
<keyword evidence="4" id="KW-1185">Reference proteome</keyword>
<comment type="caution">
    <text evidence="3">The sequence shown here is derived from an EMBL/GenBank/DDBJ whole genome shotgun (WGS) entry which is preliminary data.</text>
</comment>
<accession>A0A2P6PIG9</accession>